<accession>A0A7C9TBQ1</accession>
<dbReference type="Proteomes" id="UP000483432">
    <property type="component" value="Unassembled WGS sequence"/>
</dbReference>
<keyword evidence="1" id="KW-1133">Transmembrane helix</keyword>
<gene>
    <name evidence="2" type="ORF">GZ085_12925</name>
</gene>
<organism evidence="2 3">
    <name type="scientific">Sulfuriferula multivorans</name>
    <dbReference type="NCBI Taxonomy" id="1559896"/>
    <lineage>
        <taxon>Bacteria</taxon>
        <taxon>Pseudomonadati</taxon>
        <taxon>Pseudomonadota</taxon>
        <taxon>Betaproteobacteria</taxon>
        <taxon>Nitrosomonadales</taxon>
        <taxon>Sulfuricellaceae</taxon>
        <taxon>Sulfuriferula</taxon>
    </lineage>
</organism>
<dbReference type="AlphaFoldDB" id="A0A7C9TBQ1"/>
<feature type="transmembrane region" description="Helical" evidence="1">
    <location>
        <begin position="81"/>
        <end position="101"/>
    </location>
</feature>
<evidence type="ECO:0000256" key="1">
    <source>
        <dbReference type="SAM" id="Phobius"/>
    </source>
</evidence>
<dbReference type="Gene3D" id="1.10.10.1320">
    <property type="entry name" value="Anti-sigma factor, zinc-finger domain"/>
    <property type="match status" value="1"/>
</dbReference>
<reference evidence="2 3" key="1">
    <citation type="submission" date="2019-09" db="EMBL/GenBank/DDBJ databases">
        <title>H2 Metabolism Revealed by Metagenomic Analysis in Subglacial Sediment of East Antarctica.</title>
        <authorList>
            <person name="Yang Z."/>
            <person name="Zhang Y."/>
            <person name="Lv Y."/>
            <person name="Yan W."/>
            <person name="Xiao X."/>
            <person name="Sun B."/>
            <person name="Ma H."/>
        </authorList>
    </citation>
    <scope>NUCLEOTIDE SEQUENCE [LARGE SCALE GENOMIC DNA]</scope>
    <source>
        <strain evidence="2">Bin2_2</strain>
    </source>
</reference>
<keyword evidence="1" id="KW-0472">Membrane</keyword>
<name>A0A7C9TBQ1_9PROT</name>
<keyword evidence="1" id="KW-0812">Transmembrane</keyword>
<feature type="non-terminal residue" evidence="2">
    <location>
        <position position="105"/>
    </location>
</feature>
<comment type="caution">
    <text evidence="2">The sequence shown here is derived from an EMBL/GenBank/DDBJ whole genome shotgun (WGS) entry which is preliminary data.</text>
</comment>
<proteinExistence type="predicted"/>
<dbReference type="EMBL" id="JAAFGW010000236">
    <property type="protein sequence ID" value="NDP49264.1"/>
    <property type="molecule type" value="Genomic_DNA"/>
</dbReference>
<evidence type="ECO:0000313" key="3">
    <source>
        <dbReference type="Proteomes" id="UP000483432"/>
    </source>
</evidence>
<sequence length="105" mass="11344">MTDNVSEEDLHAFVDGALSDARRLEVEAWLAAHPADAARVQEWAGQNQALHAAFDSVLNEPLPIHLVRAARRQPSHTPYKAIAASLALVASGLIGYGFGMVSEQR</sequence>
<protein>
    <submittedName>
        <fullName evidence="2">Anti-sigma factor</fullName>
    </submittedName>
</protein>
<evidence type="ECO:0000313" key="2">
    <source>
        <dbReference type="EMBL" id="NDP49264.1"/>
    </source>
</evidence>
<dbReference type="InterPro" id="IPR041916">
    <property type="entry name" value="Anti_sigma_zinc_sf"/>
</dbReference>